<keyword evidence="3" id="KW-1185">Reference proteome</keyword>
<sequence length="174" mass="18589">MTDAMTDAVTGAMTGAMTGDAAATAAAARGEAVRSRFAAARRAAAADRPAAIPARTADQGPGRPSLTQARLWFLWRLEPDSPAYNAPVFVRLTGPVDTAALEDAVRGTVSRHEVLRTVFEERDGEPALRVLPPGSVPFLRRDVARVDLDRELDAEAAKPFAVDTEPPMRATLLR</sequence>
<dbReference type="SUPFAM" id="SSF52777">
    <property type="entry name" value="CoA-dependent acyltransferases"/>
    <property type="match status" value="1"/>
</dbReference>
<dbReference type="GO" id="GO:0008610">
    <property type="term" value="P:lipid biosynthetic process"/>
    <property type="evidence" value="ECO:0007669"/>
    <property type="project" value="UniProtKB-ARBA"/>
</dbReference>
<dbReference type="InterPro" id="IPR023213">
    <property type="entry name" value="CAT-like_dom_sf"/>
</dbReference>
<reference evidence="2 3" key="1">
    <citation type="submission" date="2018-10" db="EMBL/GenBank/DDBJ databases">
        <title>Isolation from soil.</title>
        <authorList>
            <person name="Hu J."/>
        </authorList>
    </citation>
    <scope>NUCLEOTIDE SEQUENCE [LARGE SCALE GENOMIC DNA]</scope>
    <source>
        <strain evidence="2 3">NEAU-Ht49</strain>
    </source>
</reference>
<dbReference type="AlphaFoldDB" id="A0A3M2LRE2"/>
<feature type="non-terminal residue" evidence="2">
    <location>
        <position position="174"/>
    </location>
</feature>
<comment type="caution">
    <text evidence="2">The sequence shown here is derived from an EMBL/GenBank/DDBJ whole genome shotgun (WGS) entry which is preliminary data.</text>
</comment>
<organism evidence="2 3">
    <name type="scientific">Actinomadura harenae</name>
    <dbReference type="NCBI Taxonomy" id="2483351"/>
    <lineage>
        <taxon>Bacteria</taxon>
        <taxon>Bacillati</taxon>
        <taxon>Actinomycetota</taxon>
        <taxon>Actinomycetes</taxon>
        <taxon>Streptosporangiales</taxon>
        <taxon>Thermomonosporaceae</taxon>
        <taxon>Actinomadura</taxon>
    </lineage>
</organism>
<evidence type="ECO:0000313" key="2">
    <source>
        <dbReference type="EMBL" id="RMI39460.1"/>
    </source>
</evidence>
<accession>A0A3M2LRE2</accession>
<dbReference type="EMBL" id="RFFG01000067">
    <property type="protein sequence ID" value="RMI39460.1"/>
    <property type="molecule type" value="Genomic_DNA"/>
</dbReference>
<dbReference type="Proteomes" id="UP000282674">
    <property type="component" value="Unassembled WGS sequence"/>
</dbReference>
<protein>
    <recommendedName>
        <fullName evidence="1">Condensation domain-containing protein</fullName>
    </recommendedName>
</protein>
<name>A0A3M2LRE2_9ACTN</name>
<evidence type="ECO:0000259" key="1">
    <source>
        <dbReference type="Pfam" id="PF00668"/>
    </source>
</evidence>
<dbReference type="Gene3D" id="3.30.559.10">
    <property type="entry name" value="Chloramphenicol acetyltransferase-like domain"/>
    <property type="match status" value="1"/>
</dbReference>
<feature type="domain" description="Condensation" evidence="1">
    <location>
        <begin position="67"/>
        <end position="174"/>
    </location>
</feature>
<dbReference type="RefSeq" id="WP_147481710.1">
    <property type="nucleotide sequence ID" value="NZ_RFFG01000067.1"/>
</dbReference>
<dbReference type="InterPro" id="IPR001242">
    <property type="entry name" value="Condensation_dom"/>
</dbReference>
<gene>
    <name evidence="2" type="ORF">EBO15_29780</name>
</gene>
<dbReference type="OrthoDB" id="2472181at2"/>
<evidence type="ECO:0000313" key="3">
    <source>
        <dbReference type="Proteomes" id="UP000282674"/>
    </source>
</evidence>
<dbReference type="Pfam" id="PF00668">
    <property type="entry name" value="Condensation"/>
    <property type="match status" value="1"/>
</dbReference>
<dbReference type="GO" id="GO:0003824">
    <property type="term" value="F:catalytic activity"/>
    <property type="evidence" value="ECO:0007669"/>
    <property type="project" value="InterPro"/>
</dbReference>
<proteinExistence type="predicted"/>